<evidence type="ECO:0000313" key="2">
    <source>
        <dbReference type="EMBL" id="KAG5184212.1"/>
    </source>
</evidence>
<dbReference type="Gene3D" id="2.60.120.260">
    <property type="entry name" value="Galactose-binding domain-like"/>
    <property type="match status" value="1"/>
</dbReference>
<accession>A0A836CFR8</accession>
<evidence type="ECO:0000313" key="3">
    <source>
        <dbReference type="Proteomes" id="UP000664859"/>
    </source>
</evidence>
<gene>
    <name evidence="2" type="ORF">JKP88DRAFT_315438</name>
</gene>
<reference evidence="2" key="1">
    <citation type="submission" date="2021-02" db="EMBL/GenBank/DDBJ databases">
        <title>First Annotated Genome of the Yellow-green Alga Tribonema minus.</title>
        <authorList>
            <person name="Mahan K.M."/>
        </authorList>
    </citation>
    <scope>NUCLEOTIDE SEQUENCE</scope>
    <source>
        <strain evidence="2">UTEX B ZZ1240</strain>
    </source>
</reference>
<dbReference type="Proteomes" id="UP000664859">
    <property type="component" value="Unassembled WGS sequence"/>
</dbReference>
<keyword evidence="3" id="KW-1185">Reference proteome</keyword>
<sequence>MASVCRWWRDACLALVLLMHSVDAGGIWELTQKASATDEGRKAPLQVLHPTNTLDKTINLHAHDRQLQATPPPPIRVPGIIEAEAFDPASGTTGDVNIAHLDGADAITNMHAGDALRYSVSALVGAYTVALRVAPLSSSGSGSSAQSMRWALFLDIPAGAPSPCPPAGDASEIAFVDDAAWDKATKNKSGGSSAQGYVRYVADTPFMLTQAVHTLTLCFNGDAGYAVDSLELSGCGNNVIECQWNRRLKSNFNLKSGGDGGAQARAAPLSVLV</sequence>
<evidence type="ECO:0000256" key="1">
    <source>
        <dbReference type="SAM" id="SignalP"/>
    </source>
</evidence>
<feature type="chain" id="PRO_5032569443" evidence="1">
    <location>
        <begin position="25"/>
        <end position="273"/>
    </location>
</feature>
<name>A0A836CFR8_9STRA</name>
<proteinExistence type="predicted"/>
<protein>
    <submittedName>
        <fullName evidence="2">Uncharacterized protein</fullName>
    </submittedName>
</protein>
<keyword evidence="1" id="KW-0732">Signal</keyword>
<organism evidence="2 3">
    <name type="scientific">Tribonema minus</name>
    <dbReference type="NCBI Taxonomy" id="303371"/>
    <lineage>
        <taxon>Eukaryota</taxon>
        <taxon>Sar</taxon>
        <taxon>Stramenopiles</taxon>
        <taxon>Ochrophyta</taxon>
        <taxon>PX clade</taxon>
        <taxon>Xanthophyceae</taxon>
        <taxon>Tribonematales</taxon>
        <taxon>Tribonemataceae</taxon>
        <taxon>Tribonema</taxon>
    </lineage>
</organism>
<dbReference type="SUPFAM" id="SSF49785">
    <property type="entry name" value="Galactose-binding domain-like"/>
    <property type="match status" value="1"/>
</dbReference>
<feature type="signal peptide" evidence="1">
    <location>
        <begin position="1"/>
        <end position="24"/>
    </location>
</feature>
<dbReference type="InterPro" id="IPR008979">
    <property type="entry name" value="Galactose-bd-like_sf"/>
</dbReference>
<comment type="caution">
    <text evidence="2">The sequence shown here is derived from an EMBL/GenBank/DDBJ whole genome shotgun (WGS) entry which is preliminary data.</text>
</comment>
<dbReference type="EMBL" id="JAFCMP010000175">
    <property type="protein sequence ID" value="KAG5184212.1"/>
    <property type="molecule type" value="Genomic_DNA"/>
</dbReference>
<dbReference type="AlphaFoldDB" id="A0A836CFR8"/>